<dbReference type="InterPro" id="IPR054472">
    <property type="entry name" value="WHD"/>
</dbReference>
<comment type="similarity">
    <text evidence="1">Belongs to the AAA ATPase family.</text>
</comment>
<dbReference type="InterPro" id="IPR003593">
    <property type="entry name" value="AAA+_ATPase"/>
</dbReference>
<feature type="domain" description="AAA+ ATPase" evidence="4">
    <location>
        <begin position="478"/>
        <end position="610"/>
    </location>
</feature>
<name>A0A2P5K752_9BURK</name>
<evidence type="ECO:0000256" key="1">
    <source>
        <dbReference type="ARBA" id="ARBA00006914"/>
    </source>
</evidence>
<dbReference type="GO" id="GO:0005524">
    <property type="term" value="F:ATP binding"/>
    <property type="evidence" value="ECO:0007669"/>
    <property type="project" value="UniProtKB-KW"/>
</dbReference>
<accession>A0A2P5K752</accession>
<evidence type="ECO:0000313" key="5">
    <source>
        <dbReference type="EMBL" id="PPB81899.1"/>
    </source>
</evidence>
<keyword evidence="6" id="KW-1185">Reference proteome</keyword>
<gene>
    <name evidence="5" type="ORF">B0O95_11815</name>
</gene>
<dbReference type="InterPro" id="IPR027417">
    <property type="entry name" value="P-loop_NTPase"/>
</dbReference>
<reference evidence="5 6" key="1">
    <citation type="submission" date="2018-01" db="EMBL/GenBank/DDBJ databases">
        <title>Genomic Encyclopedia of Type Strains, Phase III (KMG-III): the genomes of soil and plant-associated and newly described type strains.</title>
        <authorList>
            <person name="Whitman W."/>
        </authorList>
    </citation>
    <scope>NUCLEOTIDE SEQUENCE [LARGE SCALE GENOMIC DNA]</scope>
    <source>
        <strain evidence="5 6">HKI456</strain>
    </source>
</reference>
<dbReference type="SUPFAM" id="SSF52540">
    <property type="entry name" value="P-loop containing nucleoside triphosphate hydrolases"/>
    <property type="match status" value="1"/>
</dbReference>
<dbReference type="Pfam" id="PF22977">
    <property type="entry name" value="WHD"/>
    <property type="match status" value="1"/>
</dbReference>
<evidence type="ECO:0000259" key="4">
    <source>
        <dbReference type="SMART" id="SM00382"/>
    </source>
</evidence>
<sequence length="691" mass="76396">MKEPPSVAGTRAAATLDILPHIERLDLLLQRQLHWQGQDPDDRLGLRELFVSSDEVDARLSAPRGQPAWLDEPVNPVIEEPIPACSCGRLADVVTCYGLGSLERDLLLLSLMPQIDERYGALFAFWQANDALRWPTLGSGLRLLCPNGRTRVVEQARLSAHSPLFTLALVKQKAPDEIPAELCIAPSIYHYLLGVDTRATVPCADWLTPVDKAYDAQWIATLAAGWHAPNTVSPIVLLHDDANGDALTAATAAAASTQRLALRLNLATLPENDEDARTTIIAALREVRLHNACLILDALPMLRTTRKGIAAELGTRLDSHPGPVVILGGTHIDWLGTRPHVVHQLPERSVDKIREWLQTALNTTYPHHGLAASEVTSLAQRYRPSPPALETTLCEADLYRQQRGTDARLERVDLARAFGLRAQRDFGDLAQRKTPTRTFDDLILTDDVQQQLHEVLAAISQREMLLAQGFARKLGNATGISALFYGDSGTGKSMAAEVIANALGVDLIRVDLSTVVDKYIGETEKRLARIFDLAAHDAGVLFFDEADALFGKRTETKDAHDRYANIEVSYLLQRLESYPGLVILATNHRARLDDAFTRRLTFIVRFTFPQLPEREKMWRAIWPDAVRVADNIDAQQLAARAEITGGNIRNIALLAAWLAADAGASQIEWSHIDRALQRELAKIGRTWTPTK</sequence>
<dbReference type="Gene3D" id="3.40.50.300">
    <property type="entry name" value="P-loop containing nucleotide triphosphate hydrolases"/>
    <property type="match status" value="1"/>
</dbReference>
<dbReference type="Proteomes" id="UP000243096">
    <property type="component" value="Unassembled WGS sequence"/>
</dbReference>
<evidence type="ECO:0000313" key="6">
    <source>
        <dbReference type="Proteomes" id="UP000243096"/>
    </source>
</evidence>
<comment type="caution">
    <text evidence="5">The sequence shown here is derived from an EMBL/GenBank/DDBJ whole genome shotgun (WGS) entry which is preliminary data.</text>
</comment>
<dbReference type="CDD" id="cd19481">
    <property type="entry name" value="RecA-like_protease"/>
    <property type="match status" value="1"/>
</dbReference>
<dbReference type="EMBL" id="PRDW01000018">
    <property type="protein sequence ID" value="PPB81899.1"/>
    <property type="molecule type" value="Genomic_DNA"/>
</dbReference>
<evidence type="ECO:0000256" key="2">
    <source>
        <dbReference type="ARBA" id="ARBA00022741"/>
    </source>
</evidence>
<protein>
    <submittedName>
        <fullName evidence="5">ATPase family protein associated with various cellular activities (AAA)</fullName>
    </submittedName>
</protein>
<dbReference type="InterPro" id="IPR003959">
    <property type="entry name" value="ATPase_AAA_core"/>
</dbReference>
<proteinExistence type="inferred from homology"/>
<dbReference type="GO" id="GO:0016887">
    <property type="term" value="F:ATP hydrolysis activity"/>
    <property type="evidence" value="ECO:0007669"/>
    <property type="project" value="InterPro"/>
</dbReference>
<keyword evidence="3" id="KW-0067">ATP-binding</keyword>
<dbReference type="RefSeq" id="WP_104078380.1">
    <property type="nucleotide sequence ID" value="NZ_CP062179.1"/>
</dbReference>
<dbReference type="AlphaFoldDB" id="A0A2P5K752"/>
<keyword evidence="2" id="KW-0547">Nucleotide-binding</keyword>
<dbReference type="Pfam" id="PF00004">
    <property type="entry name" value="AAA"/>
    <property type="match status" value="1"/>
</dbReference>
<dbReference type="InterPro" id="IPR050221">
    <property type="entry name" value="26S_Proteasome_ATPase"/>
</dbReference>
<dbReference type="SMART" id="SM00382">
    <property type="entry name" value="AAA"/>
    <property type="match status" value="1"/>
</dbReference>
<evidence type="ECO:0000256" key="3">
    <source>
        <dbReference type="ARBA" id="ARBA00022840"/>
    </source>
</evidence>
<organism evidence="5 6">
    <name type="scientific">Mycetohabitans endofungorum</name>
    <dbReference type="NCBI Taxonomy" id="417203"/>
    <lineage>
        <taxon>Bacteria</taxon>
        <taxon>Pseudomonadati</taxon>
        <taxon>Pseudomonadota</taxon>
        <taxon>Betaproteobacteria</taxon>
        <taxon>Burkholderiales</taxon>
        <taxon>Burkholderiaceae</taxon>
        <taxon>Mycetohabitans</taxon>
    </lineage>
</organism>
<dbReference type="OrthoDB" id="9802352at2"/>
<dbReference type="PANTHER" id="PTHR23073">
    <property type="entry name" value="26S PROTEASOME REGULATORY SUBUNIT"/>
    <property type="match status" value="1"/>
</dbReference>